<dbReference type="InterPro" id="IPR013815">
    <property type="entry name" value="ATP_grasp_subdomain_1"/>
</dbReference>
<feature type="binding site" evidence="7">
    <location>
        <position position="105"/>
    </location>
    <ligand>
        <name>ATP</name>
        <dbReference type="ChEBI" id="CHEBI:30616"/>
    </ligand>
</feature>
<evidence type="ECO:0000313" key="10">
    <source>
        <dbReference type="EMBL" id="BBO24745.1"/>
    </source>
</evidence>
<dbReference type="NCBIfam" id="NF001913">
    <property type="entry name" value="PRK00696.1"/>
    <property type="match status" value="1"/>
</dbReference>
<gene>
    <name evidence="7" type="primary">sucC</name>
    <name evidence="10" type="ORF">NPRO_23400</name>
</gene>
<comment type="similarity">
    <text evidence="1 7">Belongs to the succinate/malate CoA ligase beta subunit family.</text>
</comment>
<dbReference type="EMBL" id="AP021858">
    <property type="protein sequence ID" value="BBO24745.1"/>
    <property type="molecule type" value="Genomic_DNA"/>
</dbReference>
<dbReference type="FunFam" id="3.40.50.261:FF:000001">
    <property type="entry name" value="Succinate--CoA ligase [ADP-forming] subunit beta"/>
    <property type="match status" value="1"/>
</dbReference>
<feature type="binding site" evidence="7">
    <location>
        <position position="197"/>
    </location>
    <ligand>
        <name>Mg(2+)</name>
        <dbReference type="ChEBI" id="CHEBI:18420"/>
    </ligand>
</feature>
<keyword evidence="7 8" id="KW-0067">ATP-binding</keyword>
<comment type="catalytic activity">
    <reaction evidence="7">
        <text>succinate + ATP + CoA = succinyl-CoA + ADP + phosphate</text>
        <dbReference type="Rhea" id="RHEA:17661"/>
        <dbReference type="ChEBI" id="CHEBI:30031"/>
        <dbReference type="ChEBI" id="CHEBI:30616"/>
        <dbReference type="ChEBI" id="CHEBI:43474"/>
        <dbReference type="ChEBI" id="CHEBI:57287"/>
        <dbReference type="ChEBI" id="CHEBI:57292"/>
        <dbReference type="ChEBI" id="CHEBI:456216"/>
        <dbReference type="EC" id="6.2.1.5"/>
    </reaction>
</comment>
<dbReference type="InterPro" id="IPR005809">
    <property type="entry name" value="Succ_CoA_ligase-like_bsu"/>
</dbReference>
<dbReference type="PIRSF" id="PIRSF001554">
    <property type="entry name" value="SucCS_beta"/>
    <property type="match status" value="1"/>
</dbReference>
<dbReference type="Gene3D" id="3.30.470.20">
    <property type="entry name" value="ATP-grasp fold, B domain"/>
    <property type="match status" value="1"/>
</dbReference>
<feature type="domain" description="ATP-grasp" evidence="9">
    <location>
        <begin position="9"/>
        <end position="225"/>
    </location>
</feature>
<comment type="subunit">
    <text evidence="7">Heterotetramer of two alpha and two beta subunits.</text>
</comment>
<dbReference type="InterPro" id="IPR013650">
    <property type="entry name" value="ATP-grasp_succ-CoA_synth-type"/>
</dbReference>
<feature type="binding site" evidence="7">
    <location>
        <begin position="52"/>
        <end position="54"/>
    </location>
    <ligand>
        <name>ATP</name>
        <dbReference type="ChEBI" id="CHEBI:30616"/>
    </ligand>
</feature>
<dbReference type="KEGG" id="npy:NPRO_23400"/>
<dbReference type="GO" id="GO:0006099">
    <property type="term" value="P:tricarboxylic acid cycle"/>
    <property type="evidence" value="ECO:0007669"/>
    <property type="project" value="UniProtKB-UniRule"/>
</dbReference>
<dbReference type="Pfam" id="PF00549">
    <property type="entry name" value="Ligase_CoA"/>
    <property type="match status" value="1"/>
</dbReference>
<accession>A0A809RJP5</accession>
<feature type="binding site" evidence="7">
    <location>
        <position position="262"/>
    </location>
    <ligand>
        <name>substrate</name>
        <note>ligand shared with subunit alpha</note>
    </ligand>
</feature>
<comment type="function">
    <text evidence="7">Succinyl-CoA synthetase functions in the citric acid cycle (TCA), coupling the hydrolysis of succinyl-CoA to the synthesis of either ATP or GTP and thus represents the only step of substrate-level phosphorylation in the TCA. The beta subunit provides nucleotide specificity of the enzyme and binds the substrate succinate, while the binding sites for coenzyme A and phosphate are found in the alpha subunit.</text>
</comment>
<dbReference type="EC" id="6.2.1.5" evidence="7"/>
<dbReference type="SUPFAM" id="SSF52210">
    <property type="entry name" value="Succinyl-CoA synthetase domains"/>
    <property type="match status" value="1"/>
</dbReference>
<keyword evidence="3 7" id="KW-0436">Ligase</keyword>
<evidence type="ECO:0000256" key="7">
    <source>
        <dbReference type="HAMAP-Rule" id="MF_00558"/>
    </source>
</evidence>
<comment type="pathway">
    <text evidence="7">Carbohydrate metabolism; tricarboxylic acid cycle; succinate from succinyl-CoA (ligase route): step 1/1.</text>
</comment>
<dbReference type="PANTHER" id="PTHR11815">
    <property type="entry name" value="SUCCINYL-COA SYNTHETASE BETA CHAIN"/>
    <property type="match status" value="1"/>
</dbReference>
<name>A0A809RJP5_9BACT</name>
<dbReference type="SUPFAM" id="SSF56059">
    <property type="entry name" value="Glutathione synthetase ATP-binding domain-like"/>
    <property type="match status" value="1"/>
</dbReference>
<dbReference type="GO" id="GO:0004775">
    <property type="term" value="F:succinate-CoA ligase (ADP-forming) activity"/>
    <property type="evidence" value="ECO:0007669"/>
    <property type="project" value="UniProtKB-UniRule"/>
</dbReference>
<dbReference type="PANTHER" id="PTHR11815:SF10">
    <property type="entry name" value="SUCCINATE--COA LIGASE [GDP-FORMING] SUBUNIT BETA, MITOCHONDRIAL"/>
    <property type="match status" value="1"/>
</dbReference>
<dbReference type="GO" id="GO:0042709">
    <property type="term" value="C:succinate-CoA ligase complex"/>
    <property type="evidence" value="ECO:0007669"/>
    <property type="project" value="TreeGrafter"/>
</dbReference>
<dbReference type="GO" id="GO:0000287">
    <property type="term" value="F:magnesium ion binding"/>
    <property type="evidence" value="ECO:0007669"/>
    <property type="project" value="UniProtKB-UniRule"/>
</dbReference>
<dbReference type="GO" id="GO:0006104">
    <property type="term" value="P:succinyl-CoA metabolic process"/>
    <property type="evidence" value="ECO:0007669"/>
    <property type="project" value="TreeGrafter"/>
</dbReference>
<dbReference type="PROSITE" id="PS50975">
    <property type="entry name" value="ATP_GRASP"/>
    <property type="match status" value="1"/>
</dbReference>
<keyword evidence="5 7" id="KW-0547">Nucleotide-binding</keyword>
<evidence type="ECO:0000256" key="5">
    <source>
        <dbReference type="ARBA" id="ARBA00022741"/>
    </source>
</evidence>
<dbReference type="PROSITE" id="PS01217">
    <property type="entry name" value="SUCCINYL_COA_LIG_3"/>
    <property type="match status" value="1"/>
</dbReference>
<keyword evidence="4 7" id="KW-0479">Metal-binding</keyword>
<evidence type="ECO:0000256" key="6">
    <source>
        <dbReference type="ARBA" id="ARBA00022842"/>
    </source>
</evidence>
<dbReference type="Pfam" id="PF08442">
    <property type="entry name" value="ATP-grasp_2"/>
    <property type="match status" value="1"/>
</dbReference>
<evidence type="ECO:0000256" key="1">
    <source>
        <dbReference type="ARBA" id="ARBA00009182"/>
    </source>
</evidence>
<comment type="catalytic activity">
    <reaction evidence="7">
        <text>GTP + succinate + CoA = succinyl-CoA + GDP + phosphate</text>
        <dbReference type="Rhea" id="RHEA:22120"/>
        <dbReference type="ChEBI" id="CHEBI:30031"/>
        <dbReference type="ChEBI" id="CHEBI:37565"/>
        <dbReference type="ChEBI" id="CHEBI:43474"/>
        <dbReference type="ChEBI" id="CHEBI:57287"/>
        <dbReference type="ChEBI" id="CHEBI:57292"/>
        <dbReference type="ChEBI" id="CHEBI:58189"/>
    </reaction>
</comment>
<protein>
    <recommendedName>
        <fullName evidence="7">Succinate--CoA ligase [ADP-forming] subunit beta</fullName>
        <ecNumber evidence="7">6.2.1.5</ecNumber>
    </recommendedName>
    <alternativeName>
        <fullName evidence="7">Succinyl-CoA synthetase subunit beta</fullName>
        <shortName evidence="7">SCS-beta</shortName>
    </alternativeName>
</protein>
<evidence type="ECO:0000256" key="8">
    <source>
        <dbReference type="PROSITE-ProRule" id="PRU00409"/>
    </source>
</evidence>
<feature type="binding site" evidence="7">
    <location>
        <position position="45"/>
    </location>
    <ligand>
        <name>ATP</name>
        <dbReference type="ChEBI" id="CHEBI:30616"/>
    </ligand>
</feature>
<keyword evidence="2 7" id="KW-0816">Tricarboxylic acid cycle</keyword>
<comment type="cofactor">
    <cofactor evidence="7">
        <name>Mg(2+)</name>
        <dbReference type="ChEBI" id="CHEBI:18420"/>
    </cofactor>
    <text evidence="7">Binds 1 Mg(2+) ion per subunit.</text>
</comment>
<keyword evidence="6 7" id="KW-0460">Magnesium</keyword>
<dbReference type="InterPro" id="IPR016102">
    <property type="entry name" value="Succinyl-CoA_synth-like"/>
</dbReference>
<dbReference type="UniPathway" id="UPA00223">
    <property type="reaction ID" value="UER00999"/>
</dbReference>
<organism evidence="10 11">
    <name type="scientific">Candidatus Nitrosymbiomonas proteolyticus</name>
    <dbReference type="NCBI Taxonomy" id="2608984"/>
    <lineage>
        <taxon>Bacteria</taxon>
        <taxon>Bacillati</taxon>
        <taxon>Armatimonadota</taxon>
        <taxon>Armatimonadota incertae sedis</taxon>
        <taxon>Candidatus Nitrosymbiomonas</taxon>
    </lineage>
</organism>
<evidence type="ECO:0000256" key="4">
    <source>
        <dbReference type="ARBA" id="ARBA00022723"/>
    </source>
</evidence>
<dbReference type="InterPro" id="IPR017866">
    <property type="entry name" value="Succ-CoA_synthase_bsu_CS"/>
</dbReference>
<feature type="binding site" evidence="7">
    <location>
        <position position="211"/>
    </location>
    <ligand>
        <name>Mg(2+)</name>
        <dbReference type="ChEBI" id="CHEBI:18420"/>
    </ligand>
</feature>
<feature type="binding site" evidence="7">
    <location>
        <begin position="319"/>
        <end position="321"/>
    </location>
    <ligand>
        <name>substrate</name>
        <note>ligand shared with subunit alpha</note>
    </ligand>
</feature>
<sequence length="384" mass="40680">MKLHEYQSKELLSRYGAPVPRGEVTSDPEEARSIAQNLGGRVVVKAQVLMGGRGKAGGVKLFEDADSASEFVRDLIGKRLVSVQNPSGMVVERVLVAETVDIAEEYYLSVLLDRDAQKHVVMLSAKGGMDIEEVAATDPDAIARAHIDPAWGIWDYQLRALVASANIPVPARRGVAQLIRTVVKAYHESDAEMIEINPVAFTADGKVVAADAKVSIEDNALYRHPEYLSTADDSAEDPIEAEAARRGIAYVRLGGNIGIIGNGAGLVMCSMDEVKAAGGNPANFLDVGGGAQAERVASCVELVLTDPNVEGLFINIFGGITRCDQVAMGILSAFESLSVDLPVVARIEGTAAEEGIRILQGSSIVPAETMQEAASKIVSLVASK</sequence>
<dbReference type="NCBIfam" id="TIGR01016">
    <property type="entry name" value="sucCoAbeta"/>
    <property type="match status" value="1"/>
</dbReference>
<dbReference type="HAMAP" id="MF_00558">
    <property type="entry name" value="Succ_CoA_beta"/>
    <property type="match status" value="1"/>
</dbReference>
<comment type="caution">
    <text evidence="7">Lacks conserved residue(s) required for the propagation of feature annotation.</text>
</comment>
<dbReference type="GO" id="GO:0005524">
    <property type="term" value="F:ATP binding"/>
    <property type="evidence" value="ECO:0007669"/>
    <property type="project" value="UniProtKB-UniRule"/>
</dbReference>
<reference evidence="10" key="1">
    <citation type="journal article" name="DNA Res.">
        <title>The physiological potential of anammox bacteria as revealed by their core genome structure.</title>
        <authorList>
            <person name="Okubo T."/>
            <person name="Toyoda A."/>
            <person name="Fukuhara K."/>
            <person name="Uchiyama I."/>
            <person name="Harigaya Y."/>
            <person name="Kuroiwa M."/>
            <person name="Suzuki T."/>
            <person name="Murakami Y."/>
            <person name="Suwa Y."/>
            <person name="Takami H."/>
        </authorList>
    </citation>
    <scope>NUCLEOTIDE SEQUENCE</scope>
    <source>
        <strain evidence="10">317325-2</strain>
    </source>
</reference>
<dbReference type="FunFam" id="3.30.470.20:FF:000002">
    <property type="entry name" value="Succinate--CoA ligase [ADP-forming] subunit beta"/>
    <property type="match status" value="1"/>
</dbReference>
<evidence type="ECO:0000259" key="9">
    <source>
        <dbReference type="PROSITE" id="PS50975"/>
    </source>
</evidence>
<evidence type="ECO:0000256" key="3">
    <source>
        <dbReference type="ARBA" id="ARBA00022598"/>
    </source>
</evidence>
<dbReference type="Gene3D" id="3.30.1490.20">
    <property type="entry name" value="ATP-grasp fold, A domain"/>
    <property type="match status" value="1"/>
</dbReference>
<dbReference type="Proteomes" id="UP000662873">
    <property type="component" value="Chromosome"/>
</dbReference>
<dbReference type="Gene3D" id="3.40.50.261">
    <property type="entry name" value="Succinyl-CoA synthetase domains"/>
    <property type="match status" value="1"/>
</dbReference>
<dbReference type="InterPro" id="IPR005811">
    <property type="entry name" value="SUCC_ACL_C"/>
</dbReference>
<proteinExistence type="inferred from homology"/>
<dbReference type="InterPro" id="IPR011761">
    <property type="entry name" value="ATP-grasp"/>
</dbReference>
<evidence type="ECO:0000256" key="2">
    <source>
        <dbReference type="ARBA" id="ARBA00022532"/>
    </source>
</evidence>
<feature type="binding site" evidence="7">
    <location>
        <position position="100"/>
    </location>
    <ligand>
        <name>ATP</name>
        <dbReference type="ChEBI" id="CHEBI:30616"/>
    </ligand>
</feature>
<dbReference type="AlphaFoldDB" id="A0A809RJP5"/>
<evidence type="ECO:0000313" key="11">
    <source>
        <dbReference type="Proteomes" id="UP000662873"/>
    </source>
</evidence>